<sequence>MEILCWSTLFLAAFINTCNAHVNLNFPKGRPLNLDFLDSVRTPGPCGMPKGEPLSVFEAGTRLNVSWHLNYPHQ</sequence>
<proteinExistence type="predicted"/>
<organism evidence="2 3">
    <name type="scientific">Caligus rogercresseyi</name>
    <name type="common">Sea louse</name>
    <dbReference type="NCBI Taxonomy" id="217165"/>
    <lineage>
        <taxon>Eukaryota</taxon>
        <taxon>Metazoa</taxon>
        <taxon>Ecdysozoa</taxon>
        <taxon>Arthropoda</taxon>
        <taxon>Crustacea</taxon>
        <taxon>Multicrustacea</taxon>
        <taxon>Hexanauplia</taxon>
        <taxon>Copepoda</taxon>
        <taxon>Siphonostomatoida</taxon>
        <taxon>Caligidae</taxon>
        <taxon>Caligus</taxon>
    </lineage>
</organism>
<feature type="non-terminal residue" evidence="2">
    <location>
        <position position="74"/>
    </location>
</feature>
<dbReference type="PANTHER" id="PTHR46901:SF2">
    <property type="entry name" value="GH04942P"/>
    <property type="match status" value="1"/>
</dbReference>
<feature type="signal peptide" evidence="1">
    <location>
        <begin position="1"/>
        <end position="20"/>
    </location>
</feature>
<dbReference type="PANTHER" id="PTHR46901">
    <property type="entry name" value="GH04942P"/>
    <property type="match status" value="1"/>
</dbReference>
<accession>A0A7T8HGQ0</accession>
<evidence type="ECO:0000256" key="1">
    <source>
        <dbReference type="SAM" id="SignalP"/>
    </source>
</evidence>
<gene>
    <name evidence="2" type="ORF">FKW44_009745</name>
</gene>
<name>A0A7T8HGQ0_CALRO</name>
<keyword evidence="3" id="KW-1185">Reference proteome</keyword>
<dbReference type="EMBL" id="CP045895">
    <property type="protein sequence ID" value="QQP49185.1"/>
    <property type="molecule type" value="Genomic_DNA"/>
</dbReference>
<protein>
    <submittedName>
        <fullName evidence="2">Odz4 protein</fullName>
    </submittedName>
</protein>
<reference evidence="3" key="1">
    <citation type="submission" date="2021-01" db="EMBL/GenBank/DDBJ databases">
        <title>Caligus Genome Assembly.</title>
        <authorList>
            <person name="Gallardo-Escarate C."/>
        </authorList>
    </citation>
    <scope>NUCLEOTIDE SEQUENCE [LARGE SCALE GENOMIC DNA]</scope>
</reference>
<dbReference type="OrthoDB" id="188511at2759"/>
<keyword evidence="1" id="KW-0732">Signal</keyword>
<dbReference type="Proteomes" id="UP000595437">
    <property type="component" value="Chromosome 6"/>
</dbReference>
<feature type="chain" id="PRO_5030992294" evidence="1">
    <location>
        <begin position="21"/>
        <end position="74"/>
    </location>
</feature>
<evidence type="ECO:0000313" key="3">
    <source>
        <dbReference type="Proteomes" id="UP000595437"/>
    </source>
</evidence>
<dbReference type="AlphaFoldDB" id="A0A7T8HGQ0"/>
<evidence type="ECO:0000313" key="2">
    <source>
        <dbReference type="EMBL" id="QQP49185.1"/>
    </source>
</evidence>